<name>A0AAE0LHN7_9CHLO</name>
<dbReference type="AlphaFoldDB" id="A0AAE0LHN7"/>
<feature type="region of interest" description="Disordered" evidence="1">
    <location>
        <begin position="1"/>
        <end position="46"/>
    </location>
</feature>
<gene>
    <name evidence="2" type="ORF">CYMTET_6852</name>
</gene>
<evidence type="ECO:0000256" key="1">
    <source>
        <dbReference type="SAM" id="MobiDB-lite"/>
    </source>
</evidence>
<protein>
    <submittedName>
        <fullName evidence="2">Uncharacterized protein</fullName>
    </submittedName>
</protein>
<proteinExistence type="predicted"/>
<sequence length="605" mass="66571">MTTVDSSDGFTTPVPAGIDTRRALPFSDGPEEPVPPTPVKNRPLAGDETGGAVVIREFLKDCAYSTKGGFTHRKDPLRFDTVDLITPPLEAAENSSYGGLTHRKISRIGNCQTILREPGHRASIIQQVRDQCRPTHIKASEWVFDIDKIKGQVPREVALDRFTQAVKTQLTDFNLQFATVFHPTDRTACVLPEATRILYRILTSLVRGSCLRLIEESATVSPDDGRRAWLVICRAVARRRRPWVSHGYLFETAPAIELLEDVDPEPYIKGFMQHHTVVRSELRPGIDPDDVWGVGFALDLLTLRMCPVYYKDLLQEWSSKTAEGREKRALGIQQYTLAVKAFHQQRTEEKKLLKEKKKKDGVSALAASLLSGESPSAALMARAGIPPTRIVGGRRRDEPRHPPQTRDAQPQASGQGAHRSGGDRGTAPRARPGRGGKNRQQNMKGHRKGSHPSPHAPPPRTQGQRQPASGGSPTALRVTRDAQGRHTVQCWDCGGPHFRRDCPGGVQSAHVAGFHPEGTPIADILAELDEAFLDPEEEVYESCLYAYSLELGEAPLDLPAAQAAAVVPHSAVDSEEPWTESEWAIWDSCGRSEEQYLATAPGSLS</sequence>
<keyword evidence="3" id="KW-1185">Reference proteome</keyword>
<dbReference type="Proteomes" id="UP001190700">
    <property type="component" value="Unassembled WGS sequence"/>
</dbReference>
<evidence type="ECO:0000313" key="2">
    <source>
        <dbReference type="EMBL" id="KAK3285557.1"/>
    </source>
</evidence>
<organism evidence="2 3">
    <name type="scientific">Cymbomonas tetramitiformis</name>
    <dbReference type="NCBI Taxonomy" id="36881"/>
    <lineage>
        <taxon>Eukaryota</taxon>
        <taxon>Viridiplantae</taxon>
        <taxon>Chlorophyta</taxon>
        <taxon>Pyramimonadophyceae</taxon>
        <taxon>Pyramimonadales</taxon>
        <taxon>Pyramimonadaceae</taxon>
        <taxon>Cymbomonas</taxon>
    </lineage>
</organism>
<feature type="compositionally biased region" description="Polar residues" evidence="1">
    <location>
        <begin position="461"/>
        <end position="472"/>
    </location>
</feature>
<reference evidence="2 3" key="1">
    <citation type="journal article" date="2015" name="Genome Biol. Evol.">
        <title>Comparative Genomics of a Bacterivorous Green Alga Reveals Evolutionary Causalities and Consequences of Phago-Mixotrophic Mode of Nutrition.</title>
        <authorList>
            <person name="Burns J.A."/>
            <person name="Paasch A."/>
            <person name="Narechania A."/>
            <person name="Kim E."/>
        </authorList>
    </citation>
    <scope>NUCLEOTIDE SEQUENCE [LARGE SCALE GENOMIC DNA]</scope>
    <source>
        <strain evidence="2 3">PLY_AMNH</strain>
    </source>
</reference>
<evidence type="ECO:0000313" key="3">
    <source>
        <dbReference type="Proteomes" id="UP001190700"/>
    </source>
</evidence>
<dbReference type="EMBL" id="LGRX02001774">
    <property type="protein sequence ID" value="KAK3285557.1"/>
    <property type="molecule type" value="Genomic_DNA"/>
</dbReference>
<feature type="compositionally biased region" description="Polar residues" evidence="1">
    <location>
        <begin position="1"/>
        <end position="10"/>
    </location>
</feature>
<comment type="caution">
    <text evidence="2">The sequence shown here is derived from an EMBL/GenBank/DDBJ whole genome shotgun (WGS) entry which is preliminary data.</text>
</comment>
<accession>A0AAE0LHN7</accession>
<feature type="region of interest" description="Disordered" evidence="1">
    <location>
        <begin position="378"/>
        <end position="476"/>
    </location>
</feature>